<dbReference type="SUPFAM" id="SSF46626">
    <property type="entry name" value="Cytochrome c"/>
    <property type="match status" value="1"/>
</dbReference>
<proteinExistence type="predicted"/>
<dbReference type="Proteomes" id="UP000240527">
    <property type="component" value="Chromosome"/>
</dbReference>
<evidence type="ECO:0000313" key="8">
    <source>
        <dbReference type="EMBL" id="AVQ03157.1"/>
    </source>
</evidence>
<feature type="signal peptide" evidence="6">
    <location>
        <begin position="1"/>
        <end position="20"/>
    </location>
</feature>
<gene>
    <name evidence="8" type="ORF">B7G68_15665</name>
</gene>
<feature type="region of interest" description="Disordered" evidence="5">
    <location>
        <begin position="132"/>
        <end position="164"/>
    </location>
</feature>
<dbReference type="EMBL" id="CP027850">
    <property type="protein sequence ID" value="AVQ03157.1"/>
    <property type="molecule type" value="Genomic_DNA"/>
</dbReference>
<keyword evidence="2 4" id="KW-0479">Metal-binding</keyword>
<feature type="domain" description="Cytochrome c" evidence="7">
    <location>
        <begin position="30"/>
        <end position="133"/>
    </location>
</feature>
<reference evidence="8 9" key="1">
    <citation type="journal article" date="2015" name="Biotechnol. Bioeng.">
        <title>Genome sequence and phenotypic characterization of Caulobacter segnis.</title>
        <authorList>
            <person name="Patel S."/>
            <person name="Fletcher B."/>
            <person name="Scott D.C."/>
            <person name="Ely B."/>
        </authorList>
    </citation>
    <scope>NUCLEOTIDE SEQUENCE [LARGE SCALE GENOMIC DNA]</scope>
    <source>
        <strain evidence="8 9">TK0059</strain>
    </source>
</reference>
<sequence>MKFIPLVLAAGLVAACAPQAHTPAQVTGPSDIEVGRYLVKVGGCNDCHTPGFVSDGGKTPEDQWLVGNPVGFYGPWGVTYAANLRQTVQTLSENEWVGMLQTRAYGPPMPWPSTQALSDDNKRALYRYIRSLGPAGPPVPERLAPGEKPTTPYLDMTPVLPKGE</sequence>
<accession>A0ABM6TJ06</accession>
<feature type="chain" id="PRO_5045901563" evidence="6">
    <location>
        <begin position="21"/>
        <end position="164"/>
    </location>
</feature>
<evidence type="ECO:0000313" key="9">
    <source>
        <dbReference type="Proteomes" id="UP000240527"/>
    </source>
</evidence>
<dbReference type="InterPro" id="IPR009056">
    <property type="entry name" value="Cyt_c-like_dom"/>
</dbReference>
<dbReference type="PROSITE" id="PS51257">
    <property type="entry name" value="PROKAR_LIPOPROTEIN"/>
    <property type="match status" value="1"/>
</dbReference>
<keyword evidence="1 4" id="KW-0349">Heme</keyword>
<evidence type="ECO:0000256" key="3">
    <source>
        <dbReference type="ARBA" id="ARBA00023004"/>
    </source>
</evidence>
<evidence type="ECO:0000256" key="5">
    <source>
        <dbReference type="SAM" id="MobiDB-lite"/>
    </source>
</evidence>
<name>A0ABM6TJ06_9CAUL</name>
<evidence type="ECO:0000256" key="6">
    <source>
        <dbReference type="SAM" id="SignalP"/>
    </source>
</evidence>
<keyword evidence="9" id="KW-1185">Reference proteome</keyword>
<dbReference type="RefSeq" id="WP_013080147.1">
    <property type="nucleotide sequence ID" value="NZ_CP027850.1"/>
</dbReference>
<keyword evidence="6" id="KW-0732">Signal</keyword>
<dbReference type="InterPro" id="IPR036909">
    <property type="entry name" value="Cyt_c-like_dom_sf"/>
</dbReference>
<keyword evidence="3 4" id="KW-0408">Iron</keyword>
<dbReference type="PROSITE" id="PS51007">
    <property type="entry name" value="CYTC"/>
    <property type="match status" value="1"/>
</dbReference>
<evidence type="ECO:0000256" key="2">
    <source>
        <dbReference type="ARBA" id="ARBA00022723"/>
    </source>
</evidence>
<evidence type="ECO:0000259" key="7">
    <source>
        <dbReference type="PROSITE" id="PS51007"/>
    </source>
</evidence>
<protein>
    <submittedName>
        <fullName evidence="8">Cytochrome C</fullName>
    </submittedName>
</protein>
<evidence type="ECO:0000256" key="4">
    <source>
        <dbReference type="PROSITE-ProRule" id="PRU00433"/>
    </source>
</evidence>
<dbReference type="Gene3D" id="1.10.760.10">
    <property type="entry name" value="Cytochrome c-like domain"/>
    <property type="match status" value="1"/>
</dbReference>
<organism evidence="8 9">
    <name type="scientific">Caulobacter segnis</name>
    <dbReference type="NCBI Taxonomy" id="88688"/>
    <lineage>
        <taxon>Bacteria</taxon>
        <taxon>Pseudomonadati</taxon>
        <taxon>Pseudomonadota</taxon>
        <taxon>Alphaproteobacteria</taxon>
        <taxon>Caulobacterales</taxon>
        <taxon>Caulobacteraceae</taxon>
        <taxon>Caulobacter</taxon>
    </lineage>
</organism>
<evidence type="ECO:0000256" key="1">
    <source>
        <dbReference type="ARBA" id="ARBA00022617"/>
    </source>
</evidence>